<feature type="region of interest" description="Disordered" evidence="1">
    <location>
        <begin position="214"/>
        <end position="239"/>
    </location>
</feature>
<feature type="region of interest" description="Disordered" evidence="1">
    <location>
        <begin position="1"/>
        <end position="24"/>
    </location>
</feature>
<accession>A0A6P4JJ66</accession>
<evidence type="ECO:0000313" key="2">
    <source>
        <dbReference type="Proteomes" id="UP001652661"/>
    </source>
</evidence>
<reference evidence="3" key="1">
    <citation type="submission" date="2025-08" db="UniProtKB">
        <authorList>
            <consortium name="RefSeq"/>
        </authorList>
    </citation>
    <scope>IDENTIFICATION</scope>
    <source>
        <strain evidence="3">14028-0561.14</strain>
        <tissue evidence="3">Whole fly</tissue>
    </source>
</reference>
<evidence type="ECO:0000256" key="1">
    <source>
        <dbReference type="SAM" id="MobiDB-lite"/>
    </source>
</evidence>
<dbReference type="GeneID" id="108083472"/>
<keyword evidence="2" id="KW-1185">Reference proteome</keyword>
<protein>
    <recommendedName>
        <fullName evidence="4">Protein CUSTOS</fullName>
    </recommendedName>
</protein>
<dbReference type="AlphaFoldDB" id="A0A6P4JJ66"/>
<evidence type="ECO:0000313" key="3">
    <source>
        <dbReference type="RefSeq" id="XP_017034749.1"/>
    </source>
</evidence>
<dbReference type="OMA" id="RRRQNNW"/>
<organism evidence="2 3">
    <name type="scientific">Drosophila kikkawai</name>
    <name type="common">Fruit fly</name>
    <dbReference type="NCBI Taxonomy" id="30033"/>
    <lineage>
        <taxon>Eukaryota</taxon>
        <taxon>Metazoa</taxon>
        <taxon>Ecdysozoa</taxon>
        <taxon>Arthropoda</taxon>
        <taxon>Hexapoda</taxon>
        <taxon>Insecta</taxon>
        <taxon>Pterygota</taxon>
        <taxon>Neoptera</taxon>
        <taxon>Endopterygota</taxon>
        <taxon>Diptera</taxon>
        <taxon>Brachycera</taxon>
        <taxon>Muscomorpha</taxon>
        <taxon>Ephydroidea</taxon>
        <taxon>Drosophilidae</taxon>
        <taxon>Drosophila</taxon>
        <taxon>Sophophora</taxon>
    </lineage>
</organism>
<dbReference type="RefSeq" id="XP_017034749.1">
    <property type="nucleotide sequence ID" value="XM_017179260.2"/>
</dbReference>
<evidence type="ECO:0008006" key="4">
    <source>
        <dbReference type="Google" id="ProtNLM"/>
    </source>
</evidence>
<feature type="compositionally biased region" description="Basic and acidic residues" evidence="1">
    <location>
        <begin position="46"/>
        <end position="56"/>
    </location>
</feature>
<feature type="region of interest" description="Disordered" evidence="1">
    <location>
        <begin position="39"/>
        <end position="75"/>
    </location>
</feature>
<gene>
    <name evidence="3" type="primary">LOC108083472</name>
</gene>
<proteinExistence type="predicted"/>
<dbReference type="Proteomes" id="UP001652661">
    <property type="component" value="Chromosome X"/>
</dbReference>
<name>A0A6P4JJ66_DROKI</name>
<sequence>MTGKTKTKRPASDSDSDSEDDAQMRLFLEAADTTLLTNSMFQSHTKVGEGEEEPSKDVPPAKSERYLEQDAPASDLQITKEMQTHIWSRLSGIIQSQIEFCESQEKPKHHKRAKDEGGVKLVSNADCYLIADLVVEGPAGPRKKPTIKRRAIDEDNDPSTTPTLLQAVAVSGQSVLEGKDVLAWAEKKRRPDKLFQYRSSGDPKGAKLLAIEPTNEFTKRRRQNNWNESKIARKRKNKA</sequence>
<dbReference type="OrthoDB" id="8196889at2759"/>